<feature type="chain" id="PRO_5047423193" evidence="1">
    <location>
        <begin position="25"/>
        <end position="168"/>
    </location>
</feature>
<evidence type="ECO:0000313" key="3">
    <source>
        <dbReference type="Proteomes" id="UP001597368"/>
    </source>
</evidence>
<evidence type="ECO:0000313" key="2">
    <source>
        <dbReference type="EMBL" id="MFD1937577.1"/>
    </source>
</evidence>
<dbReference type="EMBL" id="JBHUFV010000061">
    <property type="protein sequence ID" value="MFD1937577.1"/>
    <property type="molecule type" value="Genomic_DNA"/>
</dbReference>
<protein>
    <submittedName>
        <fullName evidence="2">Uncharacterized protein</fullName>
    </submittedName>
</protein>
<dbReference type="Proteomes" id="UP001597368">
    <property type="component" value="Unassembled WGS sequence"/>
</dbReference>
<gene>
    <name evidence="2" type="ORF">ACFSKW_39530</name>
</gene>
<sequence length="168" mass="17428">MKTCLTIVIAAGLLAALPATVASASTSAPISASAATGVGAGPSTTWGPMFASGRKAVTQGRLTVLSQNTSTTPTTATVQINGAITDLTKGSGCGWAIFRISFLKKDASVATKHHYRLDCTTGTPKSFSFVEKQVVLVETKVCSEIQATKPSATCLYGGSWKKLYSYLD</sequence>
<accession>A0ABW4T6J1</accession>
<proteinExistence type="predicted"/>
<comment type="caution">
    <text evidence="2">The sequence shown here is derived from an EMBL/GenBank/DDBJ whole genome shotgun (WGS) entry which is preliminary data.</text>
</comment>
<organism evidence="2 3">
    <name type="scientific">Nonomuraea mangrovi</name>
    <dbReference type="NCBI Taxonomy" id="2316207"/>
    <lineage>
        <taxon>Bacteria</taxon>
        <taxon>Bacillati</taxon>
        <taxon>Actinomycetota</taxon>
        <taxon>Actinomycetes</taxon>
        <taxon>Streptosporangiales</taxon>
        <taxon>Streptosporangiaceae</taxon>
        <taxon>Nonomuraea</taxon>
    </lineage>
</organism>
<evidence type="ECO:0000256" key="1">
    <source>
        <dbReference type="SAM" id="SignalP"/>
    </source>
</evidence>
<keyword evidence="1" id="KW-0732">Signal</keyword>
<reference evidence="3" key="1">
    <citation type="journal article" date="2019" name="Int. J. Syst. Evol. Microbiol.">
        <title>The Global Catalogue of Microorganisms (GCM) 10K type strain sequencing project: providing services to taxonomists for standard genome sequencing and annotation.</title>
        <authorList>
            <consortium name="The Broad Institute Genomics Platform"/>
            <consortium name="The Broad Institute Genome Sequencing Center for Infectious Disease"/>
            <person name="Wu L."/>
            <person name="Ma J."/>
        </authorList>
    </citation>
    <scope>NUCLEOTIDE SEQUENCE [LARGE SCALE GENOMIC DNA]</scope>
    <source>
        <strain evidence="3">ICMP 6774ER</strain>
    </source>
</reference>
<name>A0ABW4T6J1_9ACTN</name>
<dbReference type="RefSeq" id="WP_379578886.1">
    <property type="nucleotide sequence ID" value="NZ_JBHUFV010000061.1"/>
</dbReference>
<keyword evidence="3" id="KW-1185">Reference proteome</keyword>
<feature type="signal peptide" evidence="1">
    <location>
        <begin position="1"/>
        <end position="24"/>
    </location>
</feature>